<sequence>MERVFSSQLVTHGTDVPGSRLNQVPLILLYFGACWSTNCKDLTPYLILAYNQINRDYKTLEILYVSLDPTEAQFRESFREMPWLAVSRRNIDIIEELRTKYGVESVPQLVLINTKGEILKANCVSDVVQTGIRWLRPFLSKS</sequence>
<dbReference type="OrthoDB" id="409136at2759"/>
<dbReference type="SUPFAM" id="SSF52833">
    <property type="entry name" value="Thioredoxin-like"/>
    <property type="match status" value="1"/>
</dbReference>
<comment type="caution">
    <text evidence="2">The sequence shown here is derived from an EMBL/GenBank/DDBJ whole genome shotgun (WGS) entry which is preliminary data.</text>
</comment>
<protein>
    <recommendedName>
        <fullName evidence="1">Thioredoxin-like fold domain-containing protein</fullName>
    </recommendedName>
</protein>
<dbReference type="GO" id="GO:0031397">
    <property type="term" value="P:negative regulation of protein ubiquitination"/>
    <property type="evidence" value="ECO:0007669"/>
    <property type="project" value="TreeGrafter"/>
</dbReference>
<dbReference type="PANTHER" id="PTHR46472:SF1">
    <property type="entry name" value="NUCLEOREDOXIN"/>
    <property type="match status" value="1"/>
</dbReference>
<evidence type="ECO:0000313" key="2">
    <source>
        <dbReference type="EMBL" id="OMJ83502.1"/>
    </source>
</evidence>
<evidence type="ECO:0000313" key="3">
    <source>
        <dbReference type="Proteomes" id="UP000187209"/>
    </source>
</evidence>
<dbReference type="EMBL" id="MPUH01000301">
    <property type="protein sequence ID" value="OMJ83502.1"/>
    <property type="molecule type" value="Genomic_DNA"/>
</dbReference>
<dbReference type="AlphaFoldDB" id="A0A1R2C3B0"/>
<organism evidence="2 3">
    <name type="scientific">Stentor coeruleus</name>
    <dbReference type="NCBI Taxonomy" id="5963"/>
    <lineage>
        <taxon>Eukaryota</taxon>
        <taxon>Sar</taxon>
        <taxon>Alveolata</taxon>
        <taxon>Ciliophora</taxon>
        <taxon>Postciliodesmatophora</taxon>
        <taxon>Heterotrichea</taxon>
        <taxon>Heterotrichida</taxon>
        <taxon>Stentoridae</taxon>
        <taxon>Stentor</taxon>
    </lineage>
</organism>
<keyword evidence="3" id="KW-1185">Reference proteome</keyword>
<gene>
    <name evidence="2" type="ORF">SteCoe_15533</name>
</gene>
<dbReference type="GO" id="GO:0005634">
    <property type="term" value="C:nucleus"/>
    <property type="evidence" value="ECO:0007669"/>
    <property type="project" value="TreeGrafter"/>
</dbReference>
<dbReference type="GO" id="GO:0030178">
    <property type="term" value="P:negative regulation of Wnt signaling pathway"/>
    <property type="evidence" value="ECO:0007669"/>
    <property type="project" value="TreeGrafter"/>
</dbReference>
<proteinExistence type="predicted"/>
<reference evidence="2 3" key="1">
    <citation type="submission" date="2016-11" db="EMBL/GenBank/DDBJ databases">
        <title>The macronuclear genome of Stentor coeruleus: a giant cell with tiny introns.</title>
        <authorList>
            <person name="Slabodnick M."/>
            <person name="Ruby J.G."/>
            <person name="Reiff S.B."/>
            <person name="Swart E.C."/>
            <person name="Gosai S."/>
            <person name="Prabakaran S."/>
            <person name="Witkowska E."/>
            <person name="Larue G.E."/>
            <person name="Fisher S."/>
            <person name="Freeman R.M."/>
            <person name="Gunawardena J."/>
            <person name="Chu W."/>
            <person name="Stover N.A."/>
            <person name="Gregory B.D."/>
            <person name="Nowacki M."/>
            <person name="Derisi J."/>
            <person name="Roy S.W."/>
            <person name="Marshall W.F."/>
            <person name="Sood P."/>
        </authorList>
    </citation>
    <scope>NUCLEOTIDE SEQUENCE [LARGE SCALE GENOMIC DNA]</scope>
    <source>
        <strain evidence="2">WM001</strain>
    </source>
</reference>
<dbReference type="GO" id="GO:0004791">
    <property type="term" value="F:thioredoxin-disulfide reductase (NADPH) activity"/>
    <property type="evidence" value="ECO:0007669"/>
    <property type="project" value="TreeGrafter"/>
</dbReference>
<dbReference type="InterPro" id="IPR036249">
    <property type="entry name" value="Thioredoxin-like_sf"/>
</dbReference>
<feature type="domain" description="Thioredoxin-like fold" evidence="1">
    <location>
        <begin position="26"/>
        <end position="118"/>
    </location>
</feature>
<evidence type="ECO:0000259" key="1">
    <source>
        <dbReference type="Pfam" id="PF13905"/>
    </source>
</evidence>
<dbReference type="Pfam" id="PF13905">
    <property type="entry name" value="Thioredoxin_8"/>
    <property type="match status" value="1"/>
</dbReference>
<dbReference type="PANTHER" id="PTHR46472">
    <property type="entry name" value="NUCLEOREDOXIN"/>
    <property type="match status" value="1"/>
</dbReference>
<accession>A0A1R2C3B0</accession>
<dbReference type="InterPro" id="IPR012336">
    <property type="entry name" value="Thioredoxin-like_fold"/>
</dbReference>
<dbReference type="Gene3D" id="3.40.30.10">
    <property type="entry name" value="Glutaredoxin"/>
    <property type="match status" value="1"/>
</dbReference>
<dbReference type="Proteomes" id="UP000187209">
    <property type="component" value="Unassembled WGS sequence"/>
</dbReference>
<name>A0A1R2C3B0_9CILI</name>